<dbReference type="CDD" id="cd18809">
    <property type="entry name" value="SF1_C_RecD"/>
    <property type="match status" value="1"/>
</dbReference>
<dbReference type="EMBL" id="LR877168">
    <property type="protein sequence ID" value="CAD2222052.1"/>
    <property type="molecule type" value="Genomic_DNA"/>
</dbReference>
<keyword evidence="21" id="KW-1185">Reference proteome</keyword>
<evidence type="ECO:0000259" key="18">
    <source>
        <dbReference type="Pfam" id="PF05970"/>
    </source>
</evidence>
<dbReference type="InterPro" id="IPR027417">
    <property type="entry name" value="P-loop_NTPase"/>
</dbReference>
<dbReference type="Pfam" id="PF05970">
    <property type="entry name" value="PIF1"/>
    <property type="match status" value="1"/>
</dbReference>
<keyword evidence="10 14" id="KW-0233">DNA recombination</keyword>
<comment type="cofactor">
    <cofactor evidence="1 14">
        <name>Mg(2+)</name>
        <dbReference type="ChEBI" id="CHEBI:18420"/>
    </cofactor>
</comment>
<dbReference type="InterPro" id="IPR051055">
    <property type="entry name" value="PIF1_helicase"/>
</dbReference>
<evidence type="ECO:0000256" key="6">
    <source>
        <dbReference type="ARBA" id="ARBA00022801"/>
    </source>
</evidence>
<name>A0A7G2CUT8_9TRYP</name>
<evidence type="ECO:0000256" key="11">
    <source>
        <dbReference type="ARBA" id="ARBA00023204"/>
    </source>
</evidence>
<dbReference type="EC" id="5.6.2.3" evidence="14"/>
<dbReference type="GO" id="GO:0006281">
    <property type="term" value="P:DNA repair"/>
    <property type="evidence" value="ECO:0007669"/>
    <property type="project" value="UniProtKB-KW"/>
</dbReference>
<dbReference type="AlphaFoldDB" id="A0A7G2CUT8"/>
<dbReference type="Proteomes" id="UP000515908">
    <property type="component" value="Chromosome 24"/>
</dbReference>
<evidence type="ECO:0000256" key="7">
    <source>
        <dbReference type="ARBA" id="ARBA00022806"/>
    </source>
</evidence>
<dbReference type="GO" id="GO:0016787">
    <property type="term" value="F:hydrolase activity"/>
    <property type="evidence" value="ECO:0007669"/>
    <property type="project" value="UniProtKB-KW"/>
</dbReference>
<evidence type="ECO:0000256" key="4">
    <source>
        <dbReference type="ARBA" id="ARBA00022741"/>
    </source>
</evidence>
<feature type="compositionally biased region" description="Acidic residues" evidence="16">
    <location>
        <begin position="534"/>
        <end position="551"/>
    </location>
</feature>
<evidence type="ECO:0000256" key="2">
    <source>
        <dbReference type="ARBA" id="ARBA00009781"/>
    </source>
</evidence>
<feature type="region of interest" description="Disordered" evidence="16">
    <location>
        <begin position="532"/>
        <end position="557"/>
    </location>
</feature>
<evidence type="ECO:0000256" key="9">
    <source>
        <dbReference type="ARBA" id="ARBA00023125"/>
    </source>
</evidence>
<dbReference type="Gene3D" id="3.40.50.300">
    <property type="entry name" value="P-loop containing nucleotide triphosphate hydrolases"/>
    <property type="match status" value="1"/>
</dbReference>
<keyword evidence="7 14" id="KW-0347">Helicase</keyword>
<keyword evidence="9" id="KW-0238">DNA-binding</keyword>
<reference evidence="20 21" key="1">
    <citation type="submission" date="2020-08" db="EMBL/GenBank/DDBJ databases">
        <authorList>
            <person name="Newling K."/>
            <person name="Davey J."/>
            <person name="Forrester S."/>
        </authorList>
    </citation>
    <scope>NUCLEOTIDE SEQUENCE [LARGE SCALE GENOMIC DNA]</scope>
    <source>
        <strain evidence="21">Crithidia deanei Carvalho (ATCC PRA-265)</strain>
    </source>
</reference>
<evidence type="ECO:0000256" key="16">
    <source>
        <dbReference type="SAM" id="MobiDB-lite"/>
    </source>
</evidence>
<evidence type="ECO:0000256" key="14">
    <source>
        <dbReference type="RuleBase" id="RU363044"/>
    </source>
</evidence>
<protein>
    <recommendedName>
        <fullName evidence="14">ATP-dependent DNA helicase</fullName>
        <ecNumber evidence="14">5.6.2.3</ecNumber>
    </recommendedName>
</protein>
<gene>
    <name evidence="20" type="ORF">ADEAN_000959100</name>
</gene>
<evidence type="ECO:0000259" key="17">
    <source>
        <dbReference type="Pfam" id="PF02689"/>
    </source>
</evidence>
<comment type="similarity">
    <text evidence="2">Belongs to the helicase family. PIF1 subfamily.</text>
</comment>
<dbReference type="Pfam" id="PF21530">
    <property type="entry name" value="Pif1_2B_dom"/>
    <property type="match status" value="1"/>
</dbReference>
<dbReference type="PANTHER" id="PTHR47642">
    <property type="entry name" value="ATP-DEPENDENT DNA HELICASE"/>
    <property type="match status" value="1"/>
</dbReference>
<evidence type="ECO:0000256" key="15">
    <source>
        <dbReference type="SAM" id="Coils"/>
    </source>
</evidence>
<evidence type="ECO:0000259" key="19">
    <source>
        <dbReference type="Pfam" id="PF21530"/>
    </source>
</evidence>
<keyword evidence="11 14" id="KW-0234">DNA repair</keyword>
<keyword evidence="5 14" id="KW-0227">DNA damage</keyword>
<keyword evidence="8 14" id="KW-0067">ATP-binding</keyword>
<feature type="domain" description="DNA helicase Pif1-like DEAD-box helicase" evidence="18">
    <location>
        <begin position="2"/>
        <end position="159"/>
    </location>
</feature>
<accession>A0A7G2CUT8</accession>
<dbReference type="InterPro" id="IPR003840">
    <property type="entry name" value="DNA_helicase_dom"/>
</dbReference>
<dbReference type="PANTHER" id="PTHR47642:SF5">
    <property type="entry name" value="ATP-DEPENDENT DNA HELICASE"/>
    <property type="match status" value="1"/>
</dbReference>
<organism evidence="20 21">
    <name type="scientific">Angomonas deanei</name>
    <dbReference type="NCBI Taxonomy" id="59799"/>
    <lineage>
        <taxon>Eukaryota</taxon>
        <taxon>Discoba</taxon>
        <taxon>Euglenozoa</taxon>
        <taxon>Kinetoplastea</taxon>
        <taxon>Metakinetoplastina</taxon>
        <taxon>Trypanosomatida</taxon>
        <taxon>Trypanosomatidae</taxon>
        <taxon>Strigomonadinae</taxon>
        <taxon>Angomonas</taxon>
    </lineage>
</organism>
<evidence type="ECO:0000313" key="21">
    <source>
        <dbReference type="Proteomes" id="UP000515908"/>
    </source>
</evidence>
<evidence type="ECO:0000256" key="13">
    <source>
        <dbReference type="ARBA" id="ARBA00048954"/>
    </source>
</evidence>
<dbReference type="InterPro" id="IPR010285">
    <property type="entry name" value="DNA_helicase_pif1-like_DEAD"/>
</dbReference>
<feature type="coiled-coil region" evidence="15">
    <location>
        <begin position="445"/>
        <end position="472"/>
    </location>
</feature>
<dbReference type="GO" id="GO:0005524">
    <property type="term" value="F:ATP binding"/>
    <property type="evidence" value="ECO:0007669"/>
    <property type="project" value="UniProtKB-KW"/>
</dbReference>
<dbReference type="Pfam" id="PF02689">
    <property type="entry name" value="Herpes_Helicase"/>
    <property type="match status" value="1"/>
</dbReference>
<proteinExistence type="inferred from homology"/>
<dbReference type="GO" id="GO:0006310">
    <property type="term" value="P:DNA recombination"/>
    <property type="evidence" value="ECO:0007669"/>
    <property type="project" value="UniProtKB-KW"/>
</dbReference>
<keyword evidence="6 14" id="KW-0378">Hydrolase</keyword>
<dbReference type="GO" id="GO:0043139">
    <property type="term" value="F:5'-3' DNA helicase activity"/>
    <property type="evidence" value="ECO:0007669"/>
    <property type="project" value="UniProtKB-EC"/>
</dbReference>
<evidence type="ECO:0000313" key="20">
    <source>
        <dbReference type="EMBL" id="CAD2222052.1"/>
    </source>
</evidence>
<keyword evidence="12" id="KW-0413">Isomerase</keyword>
<keyword evidence="15" id="KW-0175">Coiled coil</keyword>
<evidence type="ECO:0000256" key="8">
    <source>
        <dbReference type="ARBA" id="ARBA00022840"/>
    </source>
</evidence>
<evidence type="ECO:0000256" key="5">
    <source>
        <dbReference type="ARBA" id="ARBA00022763"/>
    </source>
</evidence>
<dbReference type="GO" id="GO:0000723">
    <property type="term" value="P:telomere maintenance"/>
    <property type="evidence" value="ECO:0007669"/>
    <property type="project" value="InterPro"/>
</dbReference>
<feature type="domain" description="DNA replication helicase" evidence="17">
    <location>
        <begin position="366"/>
        <end position="410"/>
    </location>
</feature>
<dbReference type="VEuPathDB" id="TriTrypDB:ADEAN_000959100"/>
<evidence type="ECO:0000256" key="3">
    <source>
        <dbReference type="ARBA" id="ARBA00011245"/>
    </source>
</evidence>
<evidence type="ECO:0000256" key="1">
    <source>
        <dbReference type="ARBA" id="ARBA00001946"/>
    </source>
</evidence>
<dbReference type="InterPro" id="IPR049163">
    <property type="entry name" value="Pif1-like_2B_dom"/>
</dbReference>
<dbReference type="SUPFAM" id="SSF52540">
    <property type="entry name" value="P-loop containing nucleoside triphosphate hydrolases"/>
    <property type="match status" value="1"/>
</dbReference>
<keyword evidence="4 14" id="KW-0547">Nucleotide-binding</keyword>
<sequence length="679" mass="76739">MTGVAALNIGGSTLHSFAGCGMISPSVTIDKIRATVRKQNWKNCRTLIIDEISMMDAHFFGLLDDIARHIRPRNLKPFGGIQLILSGDFLQLPPVNKNENTNNASYRSAVKRERASSFCFLSPKWLELDPTLCMLSKPFRQRDADFFKLLNQMRLEKLDDHSVAVLKRMSTSSSISFVSPMQGKGGTDIFTNELGEVESEEFQGYTCLRPRNKDVAWVNMLYYNKLKTTEYTYVTHISTGRPNVTGVPFLDPLSLREGCRVMLIKNINVSLGLVNGSVGVITKFINYKQNGYTVKSYPNYLSHICKGVDNHFNRTHTMLPVVLFSIYRSDGSKTECEIVVEPQEWEELLGDRVQSRYSQIPLVLAYALTIHKAQGMSLNKVDIDFNGTFEAGQAYVALSRCTNLTTVKLHNFMVSVAFQDEVALSYYKAAEACIENNRNETHSSPKRLNRQIEDLRQRVPELEEQARALSSLIRSRSTPMHQLKEAKVVFDITALYEIGVKGPDRFDPLFQQDNMIRVPLVVMEMLQSIREQMGDDTQEEEEEEENDDNDSTDSSGASVSTIKQMIDFIEKGKQAFVVDFQRAGGEGRSQVCEELPPPLPEYAKYRDLLPLVETDEDRDENVFALNLLSNDPRERQMHLDILQYALWLRVTYGGSVVLCTSNAELAAQGLAFGLLVTFL</sequence>
<evidence type="ECO:0000256" key="10">
    <source>
        <dbReference type="ARBA" id="ARBA00023172"/>
    </source>
</evidence>
<comment type="subunit">
    <text evidence="3">Monomer.</text>
</comment>
<feature type="domain" description="DNA helicase Pif1-like 2B" evidence="19">
    <location>
        <begin position="253"/>
        <end position="284"/>
    </location>
</feature>
<comment type="catalytic activity">
    <reaction evidence="13 14">
        <text>ATP + H2O = ADP + phosphate + H(+)</text>
        <dbReference type="Rhea" id="RHEA:13065"/>
        <dbReference type="ChEBI" id="CHEBI:15377"/>
        <dbReference type="ChEBI" id="CHEBI:15378"/>
        <dbReference type="ChEBI" id="CHEBI:30616"/>
        <dbReference type="ChEBI" id="CHEBI:43474"/>
        <dbReference type="ChEBI" id="CHEBI:456216"/>
        <dbReference type="EC" id="5.6.2.3"/>
    </reaction>
</comment>
<evidence type="ECO:0000256" key="12">
    <source>
        <dbReference type="ARBA" id="ARBA00023235"/>
    </source>
</evidence>